<dbReference type="AlphaFoldDB" id="A0A369JAL3"/>
<keyword evidence="3" id="KW-1185">Reference proteome</keyword>
<dbReference type="Proteomes" id="UP000076154">
    <property type="component" value="Unassembled WGS sequence"/>
</dbReference>
<comment type="caution">
    <text evidence="2">The sequence shown here is derived from an EMBL/GenBank/DDBJ whole genome shotgun (WGS) entry which is preliminary data.</text>
</comment>
<proteinExistence type="predicted"/>
<evidence type="ECO:0000313" key="3">
    <source>
        <dbReference type="Proteomes" id="UP000076154"/>
    </source>
</evidence>
<evidence type="ECO:0000313" key="2">
    <source>
        <dbReference type="EMBL" id="RDB19149.1"/>
    </source>
</evidence>
<gene>
    <name evidence="2" type="ORF">Hypma_014218</name>
</gene>
<sequence length="143" mass="15466">MLSKLLATAHKEDQPFEDPALGGSSEPGPLSNQLTSDVAREISMDVLVREAWRGGEGDRALVQRWESRLVAAIGGDLGGILGKGRLFERMEDGGTEVKVAGDRLLIWKPVTPPTLPNMGLGGNLPEPAEWLPLTKKNNFPIKD</sequence>
<protein>
    <submittedName>
        <fullName evidence="2">Uncharacterized protein</fullName>
    </submittedName>
</protein>
<accession>A0A369JAL3</accession>
<dbReference type="InParanoid" id="A0A369JAL3"/>
<feature type="region of interest" description="Disordered" evidence="1">
    <location>
        <begin position="1"/>
        <end position="34"/>
    </location>
</feature>
<name>A0A369JAL3_HYPMA</name>
<evidence type="ECO:0000256" key="1">
    <source>
        <dbReference type="SAM" id="MobiDB-lite"/>
    </source>
</evidence>
<dbReference type="EMBL" id="LUEZ02000083">
    <property type="protein sequence ID" value="RDB19149.1"/>
    <property type="molecule type" value="Genomic_DNA"/>
</dbReference>
<organism evidence="2 3">
    <name type="scientific">Hypsizygus marmoreus</name>
    <name type="common">White beech mushroom</name>
    <name type="synonym">Agaricus marmoreus</name>
    <dbReference type="NCBI Taxonomy" id="39966"/>
    <lineage>
        <taxon>Eukaryota</taxon>
        <taxon>Fungi</taxon>
        <taxon>Dikarya</taxon>
        <taxon>Basidiomycota</taxon>
        <taxon>Agaricomycotina</taxon>
        <taxon>Agaricomycetes</taxon>
        <taxon>Agaricomycetidae</taxon>
        <taxon>Agaricales</taxon>
        <taxon>Tricholomatineae</taxon>
        <taxon>Lyophyllaceae</taxon>
        <taxon>Hypsizygus</taxon>
    </lineage>
</organism>
<reference evidence="2" key="1">
    <citation type="submission" date="2018-04" db="EMBL/GenBank/DDBJ databases">
        <title>Whole genome sequencing of Hypsizygus marmoreus.</title>
        <authorList>
            <person name="Choi I.-G."/>
            <person name="Min B."/>
            <person name="Kim J.-G."/>
            <person name="Kim S."/>
            <person name="Oh Y.-L."/>
            <person name="Kong W.-S."/>
            <person name="Park H."/>
            <person name="Jeong J."/>
            <person name="Song E.-S."/>
        </authorList>
    </citation>
    <scope>NUCLEOTIDE SEQUENCE [LARGE SCALE GENOMIC DNA]</scope>
    <source>
        <strain evidence="2">51987-8</strain>
    </source>
</reference>